<evidence type="ECO:0000313" key="3">
    <source>
        <dbReference type="Proteomes" id="UP000822688"/>
    </source>
</evidence>
<proteinExistence type="predicted"/>
<protein>
    <recommendedName>
        <fullName evidence="4">Secreted protein</fullName>
    </recommendedName>
</protein>
<name>A0A8T0IV41_CERPU</name>
<evidence type="ECO:0008006" key="4">
    <source>
        <dbReference type="Google" id="ProtNLM"/>
    </source>
</evidence>
<sequence>MKFWKLRFSLWLGLWCKASAPYGACRRKEGSLRPNMRSSIVVCLASNSRQDSNGESVVVS</sequence>
<dbReference type="AlphaFoldDB" id="A0A8T0IV41"/>
<keyword evidence="3" id="KW-1185">Reference proteome</keyword>
<organism evidence="2 3">
    <name type="scientific">Ceratodon purpureus</name>
    <name type="common">Fire moss</name>
    <name type="synonym">Dicranum purpureum</name>
    <dbReference type="NCBI Taxonomy" id="3225"/>
    <lineage>
        <taxon>Eukaryota</taxon>
        <taxon>Viridiplantae</taxon>
        <taxon>Streptophyta</taxon>
        <taxon>Embryophyta</taxon>
        <taxon>Bryophyta</taxon>
        <taxon>Bryophytina</taxon>
        <taxon>Bryopsida</taxon>
        <taxon>Dicranidae</taxon>
        <taxon>Pseudoditrichales</taxon>
        <taxon>Ditrichaceae</taxon>
        <taxon>Ceratodon</taxon>
    </lineage>
</organism>
<keyword evidence="1" id="KW-0732">Signal</keyword>
<evidence type="ECO:0000256" key="1">
    <source>
        <dbReference type="SAM" id="SignalP"/>
    </source>
</evidence>
<accession>A0A8T0IV41</accession>
<dbReference type="Proteomes" id="UP000822688">
    <property type="component" value="Chromosome 2"/>
</dbReference>
<evidence type="ECO:0000313" key="2">
    <source>
        <dbReference type="EMBL" id="KAG0586819.1"/>
    </source>
</evidence>
<dbReference type="EMBL" id="CM026422">
    <property type="protein sequence ID" value="KAG0586819.1"/>
    <property type="molecule type" value="Genomic_DNA"/>
</dbReference>
<reference evidence="2" key="1">
    <citation type="submission" date="2020-06" db="EMBL/GenBank/DDBJ databases">
        <title>WGS assembly of Ceratodon purpureus strain R40.</title>
        <authorList>
            <person name="Carey S.B."/>
            <person name="Jenkins J."/>
            <person name="Shu S."/>
            <person name="Lovell J.T."/>
            <person name="Sreedasyam A."/>
            <person name="Maumus F."/>
            <person name="Tiley G.P."/>
            <person name="Fernandez-Pozo N."/>
            <person name="Barry K."/>
            <person name="Chen C."/>
            <person name="Wang M."/>
            <person name="Lipzen A."/>
            <person name="Daum C."/>
            <person name="Saski C.A."/>
            <person name="Payton A.C."/>
            <person name="Mcbreen J.C."/>
            <person name="Conrad R.E."/>
            <person name="Kollar L.M."/>
            <person name="Olsson S."/>
            <person name="Huttunen S."/>
            <person name="Landis J.B."/>
            <person name="Wickett N.J."/>
            <person name="Johnson M.G."/>
            <person name="Rensing S.A."/>
            <person name="Grimwood J."/>
            <person name="Schmutz J."/>
            <person name="Mcdaniel S.F."/>
        </authorList>
    </citation>
    <scope>NUCLEOTIDE SEQUENCE</scope>
    <source>
        <strain evidence="2">R40</strain>
    </source>
</reference>
<feature type="signal peptide" evidence="1">
    <location>
        <begin position="1"/>
        <end position="20"/>
    </location>
</feature>
<gene>
    <name evidence="2" type="ORF">KC19_2G120000</name>
</gene>
<comment type="caution">
    <text evidence="2">The sequence shown here is derived from an EMBL/GenBank/DDBJ whole genome shotgun (WGS) entry which is preliminary data.</text>
</comment>
<feature type="chain" id="PRO_5035815734" description="Secreted protein" evidence="1">
    <location>
        <begin position="21"/>
        <end position="60"/>
    </location>
</feature>